<dbReference type="PANTHER" id="PTHR28079:SF1">
    <property type="entry name" value="RNA POLYMERASE I-SPECIFIC TRANSCRIPTION INITIATION FACTOR RRN5"/>
    <property type="match status" value="1"/>
</dbReference>
<accession>A0A4V2K879</accession>
<organism evidence="2 3">
    <name type="scientific">Dichomitus squalens</name>
    <dbReference type="NCBI Taxonomy" id="114155"/>
    <lineage>
        <taxon>Eukaryota</taxon>
        <taxon>Fungi</taxon>
        <taxon>Dikarya</taxon>
        <taxon>Basidiomycota</taxon>
        <taxon>Agaricomycotina</taxon>
        <taxon>Agaricomycetes</taxon>
        <taxon>Polyporales</taxon>
        <taxon>Polyporaceae</taxon>
        <taxon>Dichomitus</taxon>
    </lineage>
</organism>
<dbReference type="InterPro" id="IPR039601">
    <property type="entry name" value="Rrn5"/>
</dbReference>
<feature type="compositionally biased region" description="Basic and acidic residues" evidence="1">
    <location>
        <begin position="857"/>
        <end position="868"/>
    </location>
</feature>
<name>A0A4V2K879_9APHY</name>
<evidence type="ECO:0000256" key="1">
    <source>
        <dbReference type="SAM" id="MobiDB-lite"/>
    </source>
</evidence>
<feature type="compositionally biased region" description="Acidic residues" evidence="1">
    <location>
        <begin position="636"/>
        <end position="646"/>
    </location>
</feature>
<dbReference type="AlphaFoldDB" id="A0A4V2K879"/>
<gene>
    <name evidence="2" type="ORF">BD310DRAFT_958507</name>
</gene>
<proteinExistence type="predicted"/>
<dbReference type="GO" id="GO:0042790">
    <property type="term" value="P:nucleolar large rRNA transcription by RNA polymerase I"/>
    <property type="evidence" value="ECO:0007669"/>
    <property type="project" value="InterPro"/>
</dbReference>
<reference evidence="2 3" key="1">
    <citation type="submission" date="2019-01" db="EMBL/GenBank/DDBJ databases">
        <title>Draft genome sequences of three monokaryotic isolates of the white-rot basidiomycete fungus Dichomitus squalens.</title>
        <authorList>
            <consortium name="DOE Joint Genome Institute"/>
            <person name="Lopez S.C."/>
            <person name="Andreopoulos B."/>
            <person name="Pangilinan J."/>
            <person name="Lipzen A."/>
            <person name="Riley R."/>
            <person name="Ahrendt S."/>
            <person name="Ng V."/>
            <person name="Barry K."/>
            <person name="Daum C."/>
            <person name="Grigoriev I.V."/>
            <person name="Hilden K.S."/>
            <person name="Makela M.R."/>
            <person name="de Vries R.P."/>
        </authorList>
    </citation>
    <scope>NUCLEOTIDE SEQUENCE [LARGE SCALE GENOMIC DNA]</scope>
    <source>
        <strain evidence="2 3">CBS 464.89</strain>
    </source>
</reference>
<dbReference type="EMBL" id="ML145118">
    <property type="protein sequence ID" value="TBU58978.1"/>
    <property type="molecule type" value="Genomic_DNA"/>
</dbReference>
<dbReference type="GO" id="GO:0000182">
    <property type="term" value="F:rDNA binding"/>
    <property type="evidence" value="ECO:0007669"/>
    <property type="project" value="TreeGrafter"/>
</dbReference>
<dbReference type="PANTHER" id="PTHR28079">
    <property type="entry name" value="RNA POLYMERASE I-SPECIFIC TRANSCRIPTION INITIATION FACTOR RRN5"/>
    <property type="match status" value="1"/>
</dbReference>
<feature type="compositionally biased region" description="Basic and acidic residues" evidence="1">
    <location>
        <begin position="805"/>
        <end position="826"/>
    </location>
</feature>
<dbReference type="Proteomes" id="UP000292082">
    <property type="component" value="Unassembled WGS sequence"/>
</dbReference>
<dbReference type="GO" id="GO:0000500">
    <property type="term" value="C:RNA polymerase I upstream activating factor complex"/>
    <property type="evidence" value="ECO:0007669"/>
    <property type="project" value="InterPro"/>
</dbReference>
<feature type="compositionally biased region" description="Acidic residues" evidence="1">
    <location>
        <begin position="605"/>
        <end position="619"/>
    </location>
</feature>
<feature type="region of interest" description="Disordered" evidence="1">
    <location>
        <begin position="782"/>
        <end position="869"/>
    </location>
</feature>
<evidence type="ECO:0000313" key="2">
    <source>
        <dbReference type="EMBL" id="TBU58978.1"/>
    </source>
</evidence>
<feature type="region of interest" description="Disordered" evidence="1">
    <location>
        <begin position="605"/>
        <end position="652"/>
    </location>
</feature>
<keyword evidence="3" id="KW-1185">Reference proteome</keyword>
<feature type="region of interest" description="Disordered" evidence="1">
    <location>
        <begin position="403"/>
        <end position="474"/>
    </location>
</feature>
<feature type="compositionally biased region" description="Polar residues" evidence="1">
    <location>
        <begin position="354"/>
        <end position="376"/>
    </location>
</feature>
<feature type="region of interest" description="Disordered" evidence="1">
    <location>
        <begin position="354"/>
        <end position="378"/>
    </location>
</feature>
<sequence>MPNSEDEEPPAEIDPAYLAFFSESVDDFRAHLIGRTGDDPLPPSYFAPRAYWTSAEKDAFFRGLVVHSRLRPDLIAEEVKTKTVPDVCVYLSILELAEQELSGGTTYVNEYHRVPDIKTPRDELPSALEVSEEWIAFEERMADAMIAYQPTLDQEAVVQEREEEVHARKTTIRAPWRGGRTASAERDRVGEKARREQFERWLAQKKSEWEREDMLSSLNRVGLATLDRMLRDEEEGRGVVGEASEYNSEVEPSPVPEILDMPEQVPVQPSVGELAVGIHDQLIDPALLEISRPKPTYTSNPTPEYGSVQNISPAVQPSSVIALPMLISHPVSHSTPPALLASLPASPQFSLNTTPTTVAPSVGTTEDSIEDPSQMSPRARRRYQKRLYMRRMRAQATGGVLVEAAERLKPGRKPKKTLSSAPSTEDLRAQAVTSTASGLSAPGDTIQSSSPPAPPGVPVGARYASTSRKTQPDKRQLEFISSGVDVRWLRQEGLDLFHLQAISKLMRTYNELHDVSESVVSSISGETLRMLRSLVVHFVAEVMSRAIVWREQERVAKLQTKAWRLRENQVISTADVRQALMLYGAESLNKRTHFASLLSELDLDSDEEEGDVEELEQDTADALSPVSRRHKGGADAAEEESGDPDPEGLPLEPLSLLRTIFPPFLNPPSSGPPSVDPSMAIDPSVYMPWPSSSVLLTDVERPTDDDLLPHFIDEKLLNEELHEEAQLDKADALRDAEEEQALWTRVNMENPNAGKTASAATVPEDPLIAVVDNTANLVPIRERSRRKRKRDEADAGADLTSNAKPDVEVSWEKDADSGRADARDVEEMVEEVAAVDTMADVDEPEVVAPKRARKGRKGEGKKKGDLSQRELMYMQPGVNSRIKSSVYVLDSD</sequence>
<dbReference type="GO" id="GO:0006361">
    <property type="term" value="P:transcription initiation at RNA polymerase I promoter"/>
    <property type="evidence" value="ECO:0007669"/>
    <property type="project" value="TreeGrafter"/>
</dbReference>
<dbReference type="GO" id="GO:0001181">
    <property type="term" value="F:RNA polymerase I general transcription initiation factor activity"/>
    <property type="evidence" value="ECO:0007669"/>
    <property type="project" value="TreeGrafter"/>
</dbReference>
<evidence type="ECO:0000313" key="3">
    <source>
        <dbReference type="Proteomes" id="UP000292082"/>
    </source>
</evidence>
<protein>
    <submittedName>
        <fullName evidence="2">Uncharacterized protein</fullName>
    </submittedName>
</protein>